<keyword evidence="4 6" id="KW-0479">Metal-binding</keyword>
<name>B5Y966_COPPD</name>
<dbReference type="Pfam" id="PF00557">
    <property type="entry name" value="Peptidase_M24"/>
    <property type="match status" value="1"/>
</dbReference>
<keyword evidence="2 6" id="KW-0031">Aminopeptidase</keyword>
<feature type="binding site" evidence="6">
    <location>
        <position position="75"/>
    </location>
    <ligand>
        <name>substrate</name>
    </ligand>
</feature>
<dbReference type="InterPro" id="IPR036005">
    <property type="entry name" value="Creatinase/aminopeptidase-like"/>
</dbReference>
<proteinExistence type="inferred from homology"/>
<comment type="subunit">
    <text evidence="6">Monomer.</text>
</comment>
<dbReference type="PANTHER" id="PTHR43330">
    <property type="entry name" value="METHIONINE AMINOPEPTIDASE"/>
    <property type="match status" value="1"/>
</dbReference>
<dbReference type="NCBIfam" id="TIGR00500">
    <property type="entry name" value="met_pdase_I"/>
    <property type="match status" value="1"/>
</dbReference>
<reference evidence="10" key="1">
    <citation type="submission" date="2008-08" db="EMBL/GenBank/DDBJ databases">
        <title>The complete genome sequence of Coprothermobacter proteolyticus strain ATCC 5245 / DSM 5265 / BT.</title>
        <authorList>
            <person name="Dodson R.J."/>
            <person name="Durkin A.S."/>
            <person name="Wu M."/>
            <person name="Eisen J."/>
            <person name="Sutton G."/>
        </authorList>
    </citation>
    <scope>NUCLEOTIDE SEQUENCE [LARGE SCALE GENOMIC DNA]</scope>
    <source>
        <strain evidence="10">ATCC 35245 / DSM 5265 / OCM 4 / BT</strain>
    </source>
</reference>
<dbReference type="eggNOG" id="COG0024">
    <property type="taxonomic scope" value="Bacteria"/>
</dbReference>
<reference evidence="9 10" key="2">
    <citation type="journal article" date="2014" name="Genome Announc.">
        <title>Complete Genome Sequence of Coprothermobacter proteolyticus DSM 5265.</title>
        <authorList>
            <person name="Alexiev A."/>
            <person name="Coil D.A."/>
            <person name="Badger J.H."/>
            <person name="Enticknap J."/>
            <person name="Ward N."/>
            <person name="Robb F.T."/>
            <person name="Eisen J.A."/>
        </authorList>
    </citation>
    <scope>NUCLEOTIDE SEQUENCE [LARGE SCALE GENOMIC DNA]</scope>
    <source>
        <strain evidence="10">ATCC 35245 / DSM 5265 / OCM 4 / BT</strain>
    </source>
</reference>
<feature type="domain" description="Peptidase M24" evidence="8">
    <location>
        <begin position="10"/>
        <end position="236"/>
    </location>
</feature>
<dbReference type="RefSeq" id="WP_012544631.1">
    <property type="nucleotide sequence ID" value="NC_011295.1"/>
</dbReference>
<feature type="binding site" evidence="6">
    <location>
        <position position="173"/>
    </location>
    <ligand>
        <name>substrate</name>
    </ligand>
</feature>
<evidence type="ECO:0000256" key="6">
    <source>
        <dbReference type="HAMAP-Rule" id="MF_01974"/>
    </source>
</evidence>
<dbReference type="HAMAP" id="MF_01974">
    <property type="entry name" value="MetAP_1"/>
    <property type="match status" value="1"/>
</dbReference>
<dbReference type="InterPro" id="IPR001714">
    <property type="entry name" value="Pept_M24_MAP"/>
</dbReference>
<dbReference type="PRINTS" id="PR00599">
    <property type="entry name" value="MAPEPTIDASE"/>
</dbReference>
<feature type="binding site" evidence="6">
    <location>
        <position position="103"/>
    </location>
    <ligand>
        <name>a divalent metal cation</name>
        <dbReference type="ChEBI" id="CHEBI:60240"/>
        <label>1</label>
    </ligand>
</feature>
<dbReference type="Gene3D" id="3.90.230.10">
    <property type="entry name" value="Creatinase/methionine aminopeptidase superfamily"/>
    <property type="match status" value="1"/>
</dbReference>
<organism evidence="9 10">
    <name type="scientific">Coprothermobacter proteolyticus (strain ATCC 35245 / DSM 5265 / OCM 4 / BT)</name>
    <dbReference type="NCBI Taxonomy" id="309798"/>
    <lineage>
        <taxon>Bacteria</taxon>
        <taxon>Pseudomonadati</taxon>
        <taxon>Coprothermobacterota</taxon>
        <taxon>Coprothermobacteria</taxon>
        <taxon>Coprothermobacterales</taxon>
        <taxon>Coprothermobacteraceae</taxon>
        <taxon>Coprothermobacter</taxon>
    </lineage>
</organism>
<evidence type="ECO:0000313" key="10">
    <source>
        <dbReference type="Proteomes" id="UP000001732"/>
    </source>
</evidence>
<feature type="binding site" evidence="6">
    <location>
        <position position="199"/>
    </location>
    <ligand>
        <name>a divalent metal cation</name>
        <dbReference type="ChEBI" id="CHEBI:60240"/>
        <label>2</label>
        <note>catalytic</note>
    </ligand>
</feature>
<dbReference type="EMBL" id="CP001145">
    <property type="protein sequence ID" value="ACI17980.1"/>
    <property type="molecule type" value="Genomic_DNA"/>
</dbReference>
<dbReference type="GO" id="GO:0046872">
    <property type="term" value="F:metal ion binding"/>
    <property type="evidence" value="ECO:0007669"/>
    <property type="project" value="UniProtKB-UniRule"/>
</dbReference>
<dbReference type="SUPFAM" id="SSF55920">
    <property type="entry name" value="Creatinase/aminopeptidase"/>
    <property type="match status" value="1"/>
</dbReference>
<dbReference type="EC" id="3.4.11.18" evidence="6 7"/>
<keyword evidence="10" id="KW-1185">Reference proteome</keyword>
<evidence type="ECO:0000256" key="1">
    <source>
        <dbReference type="ARBA" id="ARBA00002521"/>
    </source>
</evidence>
<dbReference type="InterPro" id="IPR000994">
    <property type="entry name" value="Pept_M24"/>
</dbReference>
<accession>B5Y966</accession>
<comment type="catalytic activity">
    <reaction evidence="6 7">
        <text>Release of N-terminal amino acids, preferentially methionine, from peptides and arylamides.</text>
        <dbReference type="EC" id="3.4.11.18"/>
    </reaction>
</comment>
<feature type="binding site" evidence="6">
    <location>
        <position position="92"/>
    </location>
    <ligand>
        <name>a divalent metal cation</name>
        <dbReference type="ChEBI" id="CHEBI:60240"/>
        <label>1</label>
    </ligand>
</feature>
<dbReference type="AlphaFoldDB" id="B5Y966"/>
<evidence type="ECO:0000256" key="3">
    <source>
        <dbReference type="ARBA" id="ARBA00022670"/>
    </source>
</evidence>
<keyword evidence="5 6" id="KW-0378">Hydrolase</keyword>
<dbReference type="GO" id="GO:0005829">
    <property type="term" value="C:cytosol"/>
    <property type="evidence" value="ECO:0007669"/>
    <property type="project" value="TreeGrafter"/>
</dbReference>
<feature type="binding site" evidence="6">
    <location>
        <position position="230"/>
    </location>
    <ligand>
        <name>a divalent metal cation</name>
        <dbReference type="ChEBI" id="CHEBI:60240"/>
        <label>2</label>
        <note>catalytic</note>
    </ligand>
</feature>
<evidence type="ECO:0000313" key="9">
    <source>
        <dbReference type="EMBL" id="ACI17980.1"/>
    </source>
</evidence>
<feature type="binding site" evidence="6">
    <location>
        <position position="166"/>
    </location>
    <ligand>
        <name>a divalent metal cation</name>
        <dbReference type="ChEBI" id="CHEBI:60240"/>
        <label>2</label>
        <note>catalytic</note>
    </ligand>
</feature>
<evidence type="ECO:0000256" key="7">
    <source>
        <dbReference type="RuleBase" id="RU003653"/>
    </source>
</evidence>
<dbReference type="PROSITE" id="PS00680">
    <property type="entry name" value="MAP_1"/>
    <property type="match status" value="1"/>
</dbReference>
<dbReference type="CDD" id="cd01086">
    <property type="entry name" value="MetAP1"/>
    <property type="match status" value="1"/>
</dbReference>
<keyword evidence="3 6" id="KW-0645">Protease</keyword>
<dbReference type="PANTHER" id="PTHR43330:SF27">
    <property type="entry name" value="METHIONINE AMINOPEPTIDASE"/>
    <property type="match status" value="1"/>
</dbReference>
<comment type="cofactor">
    <cofactor evidence="6">
        <name>Co(2+)</name>
        <dbReference type="ChEBI" id="CHEBI:48828"/>
    </cofactor>
    <cofactor evidence="6">
        <name>Zn(2+)</name>
        <dbReference type="ChEBI" id="CHEBI:29105"/>
    </cofactor>
    <cofactor evidence="6">
        <name>Mn(2+)</name>
        <dbReference type="ChEBI" id="CHEBI:29035"/>
    </cofactor>
    <cofactor evidence="6">
        <name>Fe(2+)</name>
        <dbReference type="ChEBI" id="CHEBI:29033"/>
    </cofactor>
    <text evidence="6">Binds 2 divalent metal cations per subunit. Has a high-affinity and a low affinity metal-binding site. The true nature of the physiological cofactor is under debate. The enzyme is active with cobalt, zinc, manganese or divalent iron ions. Most likely, methionine aminopeptidases function as mononuclear Fe(2+)-metalloproteases under physiological conditions, and the catalytically relevant metal-binding site has been assigned to the histidine-containing high-affinity site.</text>
</comment>
<evidence type="ECO:0000256" key="4">
    <source>
        <dbReference type="ARBA" id="ARBA00022723"/>
    </source>
</evidence>
<comment type="function">
    <text evidence="1 6">Removes the N-terminal methionine from nascent proteins. The N-terminal methionine is often cleaved when the second residue in the primary sequence is small and uncharged (Met-Ala-, Cys, Gly, Pro, Ser, Thr, or Val). Requires deformylation of the N(alpha)-formylated initiator methionine before it can be hydrolyzed.</text>
</comment>
<dbReference type="STRING" id="309798.COPRO5265_0991"/>
<comment type="similarity">
    <text evidence="6">Belongs to the peptidase M24A family. Methionine aminopeptidase type 1 subfamily.</text>
</comment>
<gene>
    <name evidence="6 9" type="primary">map</name>
    <name evidence="9" type="ordered locus">COPRO5265_0991</name>
</gene>
<dbReference type="GO" id="GO:0070006">
    <property type="term" value="F:metalloaminopeptidase activity"/>
    <property type="evidence" value="ECO:0007669"/>
    <property type="project" value="UniProtKB-UniRule"/>
</dbReference>
<dbReference type="InterPro" id="IPR002467">
    <property type="entry name" value="Pept_M24A_MAP1"/>
</dbReference>
<feature type="binding site" evidence="6">
    <location>
        <position position="230"/>
    </location>
    <ligand>
        <name>a divalent metal cation</name>
        <dbReference type="ChEBI" id="CHEBI:60240"/>
        <label>1</label>
    </ligand>
</feature>
<evidence type="ECO:0000256" key="2">
    <source>
        <dbReference type="ARBA" id="ARBA00022438"/>
    </source>
</evidence>
<dbReference type="GO" id="GO:0006508">
    <property type="term" value="P:proteolysis"/>
    <property type="evidence" value="ECO:0007669"/>
    <property type="project" value="UniProtKB-KW"/>
</dbReference>
<dbReference type="KEGG" id="cpo:COPRO5265_0991"/>
<evidence type="ECO:0000256" key="5">
    <source>
        <dbReference type="ARBA" id="ARBA00022801"/>
    </source>
</evidence>
<evidence type="ECO:0000259" key="8">
    <source>
        <dbReference type="Pfam" id="PF00557"/>
    </source>
</evidence>
<sequence length="247" mass="26643">MVYDKSALKHMREAGLRLTEVIYKLREEVVAGITGEELDAIAEKLILSLNSIPSFKGYGGFPASVCISVDDVVIHGIPSKRPLLPGQLVSIDLGLIYDGWNSDAAFTVILPPVQEGKKKLSDVTLKALRSGVSKIKPGIRLGDISAQIQKVAQEAGVGIVRDFTGHGIGRHLHEDPPIPNFGRPHTGPVLKPYMFLAVEPMFTEGSGCVVIESDGWTVRTCDHTNAAHFEFTVAVTDDGAEVLTPHV</sequence>
<dbReference type="Proteomes" id="UP000001732">
    <property type="component" value="Chromosome"/>
</dbReference>
<dbReference type="OrthoDB" id="9802055at2"/>
<feature type="binding site" evidence="6">
    <location>
        <position position="103"/>
    </location>
    <ligand>
        <name>a divalent metal cation</name>
        <dbReference type="ChEBI" id="CHEBI:60240"/>
        <label>2</label>
        <note>catalytic</note>
    </ligand>
</feature>
<protein>
    <recommendedName>
        <fullName evidence="6 7">Methionine aminopeptidase</fullName>
        <shortName evidence="6">MAP</shortName>
        <shortName evidence="6">MetAP</shortName>
        <ecNumber evidence="6 7">3.4.11.18</ecNumber>
    </recommendedName>
    <alternativeName>
        <fullName evidence="6">Peptidase M</fullName>
    </alternativeName>
</protein>
<dbReference type="GO" id="GO:0004239">
    <property type="term" value="F:initiator methionyl aminopeptidase activity"/>
    <property type="evidence" value="ECO:0007669"/>
    <property type="project" value="UniProtKB-UniRule"/>
</dbReference>